<evidence type="ECO:0000259" key="4">
    <source>
        <dbReference type="Pfam" id="PF17389"/>
    </source>
</evidence>
<dbReference type="Gene3D" id="2.60.40.10">
    <property type="entry name" value="Immunoglobulins"/>
    <property type="match status" value="1"/>
</dbReference>
<feature type="domain" description="Alpha-L-rhamnosidase six-hairpin glycosidase" evidence="4">
    <location>
        <begin position="313"/>
        <end position="642"/>
    </location>
</feature>
<evidence type="ECO:0000256" key="3">
    <source>
        <dbReference type="ARBA" id="ARBA00022801"/>
    </source>
</evidence>
<evidence type="ECO:0000256" key="1">
    <source>
        <dbReference type="ARBA" id="ARBA00001445"/>
    </source>
</evidence>
<dbReference type="GO" id="GO:0005975">
    <property type="term" value="P:carbohydrate metabolic process"/>
    <property type="evidence" value="ECO:0007669"/>
    <property type="project" value="InterPro"/>
</dbReference>
<dbReference type="Gene3D" id="2.60.420.10">
    <property type="entry name" value="Maltose phosphorylase, domain 3"/>
    <property type="match status" value="1"/>
</dbReference>
<organism evidence="6">
    <name type="scientific">termite gut metagenome</name>
    <dbReference type="NCBI Taxonomy" id="433724"/>
    <lineage>
        <taxon>unclassified sequences</taxon>
        <taxon>metagenomes</taxon>
        <taxon>organismal metagenomes</taxon>
    </lineage>
</organism>
<dbReference type="InterPro" id="IPR035396">
    <property type="entry name" value="Bac_rhamnosid6H"/>
</dbReference>
<dbReference type="Gene3D" id="2.60.120.260">
    <property type="entry name" value="Galactose-binding domain-like"/>
    <property type="match status" value="1"/>
</dbReference>
<evidence type="ECO:0000256" key="2">
    <source>
        <dbReference type="ARBA" id="ARBA00012652"/>
    </source>
</evidence>
<dbReference type="PANTHER" id="PTHR33307">
    <property type="entry name" value="ALPHA-RHAMNOSIDASE (EUROFUNG)"/>
    <property type="match status" value="1"/>
</dbReference>
<dbReference type="GO" id="GO:0030596">
    <property type="term" value="F:alpha-L-rhamnosidase activity"/>
    <property type="evidence" value="ECO:0007669"/>
    <property type="project" value="UniProtKB-EC"/>
</dbReference>
<evidence type="ECO:0000259" key="5">
    <source>
        <dbReference type="Pfam" id="PF17390"/>
    </source>
</evidence>
<dbReference type="InterPro" id="IPR012341">
    <property type="entry name" value="6hp_glycosidase-like_sf"/>
</dbReference>
<comment type="catalytic activity">
    <reaction evidence="1">
        <text>Hydrolysis of terminal non-reducing alpha-L-rhamnose residues in alpha-L-rhamnosides.</text>
        <dbReference type="EC" id="3.2.1.40"/>
    </reaction>
</comment>
<accession>A0A5J4RPY9</accession>
<sequence length="758" mass="85708">MNRIRITIVFLFFVRLCIAQAPSHLTTDMLEHTDRVFLDGYPANISLEDLSTAIERYQLTEIRSAQPYLGWVVNSDQSNTLQTAYRILVASSRELLSKEQADMWDSGRTESDNSVSVAYTGKPLQPSTVYYWKVKTWDNHGLESVFSQVRHFITAKELDGLTARYPLQISDEQPVKIRPLGTTHSFIDFGKVSFGRLKLTLSSGKETDTVIVRLGECAKDGQVDRRPGASIRYAEYKLPLMPGTHTYALKIRPDKRNTNINPASNGIGVSAILMPGYIGEVMPFRYCELENYPAPLLPGQIVRQTATYPFDDTASAFHSSDTVLNQVWELCKYSVKALSFLGTFVDGDRERITYEGDIIVGQPTRYAVDRRYEFTRYSLEYLIYSPTWPTEWIMQEVLMIRDDYLYSGNPASLRRYYEEWKMKTLAGLTETNGLISTRTGKLTPEFFRSIHYKGKNFRDIVDWPPKESDGYVFTDYNTVVNAYHYKALRRMSEIAGALGKTQDQAQFAKEAQRVKDQINKLLLDSKTGLYRDGIGTDHSSLHANIYPLAFDIAPEKNRRKMLDFIQSRGMAGSVYTAQALLDGVYDANDAAYGLQLLSSTDDRSWYNMIRAGSTIALEAWDNKYKPNQDWSHIWGAAAGNIIARKLMGIEPLEPGFRKIRIKPQPATLGQAEIQVPSVRGDIRVSFDNQPGERFSLVVEIPANSLAEVWLPKIATNYKLTVDNIVAKGKVDDNFVKVDTGSGKHCLVIEKIIGNVTLP</sequence>
<evidence type="ECO:0000313" key="6">
    <source>
        <dbReference type="EMBL" id="KAA6335738.1"/>
    </source>
</evidence>
<dbReference type="InterPro" id="IPR016007">
    <property type="entry name" value="Alpha_rhamnosid"/>
</dbReference>
<name>A0A5J4RPY9_9ZZZZ</name>
<dbReference type="Pfam" id="PF25788">
    <property type="entry name" value="Ig_Rha78A_N"/>
    <property type="match status" value="1"/>
</dbReference>
<dbReference type="EMBL" id="SNRY01000863">
    <property type="protein sequence ID" value="KAA6335738.1"/>
    <property type="molecule type" value="Genomic_DNA"/>
</dbReference>
<dbReference type="Gene3D" id="1.50.10.10">
    <property type="match status" value="1"/>
</dbReference>
<gene>
    <name evidence="6" type="ORF">EZS27_016052</name>
</gene>
<comment type="caution">
    <text evidence="6">The sequence shown here is derived from an EMBL/GenBank/DDBJ whole genome shotgun (WGS) entry which is preliminary data.</text>
</comment>
<dbReference type="EC" id="3.2.1.40" evidence="2"/>
<dbReference type="AlphaFoldDB" id="A0A5J4RPY9"/>
<dbReference type="SUPFAM" id="SSF48208">
    <property type="entry name" value="Six-hairpin glycosidases"/>
    <property type="match status" value="1"/>
</dbReference>
<dbReference type="PANTHER" id="PTHR33307:SF6">
    <property type="entry name" value="ALPHA-RHAMNOSIDASE (EUROFUNG)-RELATED"/>
    <property type="match status" value="1"/>
</dbReference>
<proteinExistence type="predicted"/>
<feature type="domain" description="Alpha-L-rhamnosidase C-terminal" evidence="5">
    <location>
        <begin position="648"/>
        <end position="717"/>
    </location>
</feature>
<keyword evidence="3" id="KW-0378">Hydrolase</keyword>
<dbReference type="Pfam" id="PF17390">
    <property type="entry name" value="Bac_rhamnosid_C"/>
    <property type="match status" value="1"/>
</dbReference>
<reference evidence="6" key="1">
    <citation type="submission" date="2019-03" db="EMBL/GenBank/DDBJ databases">
        <title>Single cell metagenomics reveals metabolic interactions within the superorganism composed of flagellate Streblomastix strix and complex community of Bacteroidetes bacteria on its surface.</title>
        <authorList>
            <person name="Treitli S.C."/>
            <person name="Kolisko M."/>
            <person name="Husnik F."/>
            <person name="Keeling P."/>
            <person name="Hampl V."/>
        </authorList>
    </citation>
    <scope>NUCLEOTIDE SEQUENCE</scope>
    <source>
        <strain evidence="6">STM</strain>
    </source>
</reference>
<dbReference type="InterPro" id="IPR035398">
    <property type="entry name" value="Bac_rhamnosid_C"/>
</dbReference>
<dbReference type="Pfam" id="PF17389">
    <property type="entry name" value="Bac_rhamnosid6H"/>
    <property type="match status" value="1"/>
</dbReference>
<protein>
    <recommendedName>
        <fullName evidence="2">alpha-L-rhamnosidase</fullName>
        <ecNumber evidence="2">3.2.1.40</ecNumber>
    </recommendedName>
</protein>
<dbReference type="InterPro" id="IPR013783">
    <property type="entry name" value="Ig-like_fold"/>
</dbReference>
<dbReference type="InterPro" id="IPR008928">
    <property type="entry name" value="6-hairpin_glycosidase_sf"/>
</dbReference>